<dbReference type="Gene3D" id="3.10.50.10">
    <property type="match status" value="1"/>
</dbReference>
<dbReference type="Proteomes" id="UP000186583">
    <property type="component" value="Unassembled WGS sequence"/>
</dbReference>
<keyword evidence="8" id="KW-0146">Chitin degradation</keyword>
<sequence>MRGWQCYLFDFNLYNPHNDAASSKFGHCGSGPDFCAPDVCASGCERKSECDPGFGSQWAEKSKCPLNVCCSKFGFCGTTKDFCGDRKVKKETCDEDGTLNRVVGYYEGWGARRSCNAFFPEQIPRGVYSIINFAFATIDPQTFEVLPATPDDIPLYKRLTALKKDDPTLRVYIAIGGWTFNDPGPTATTFSDIARSEENQKRFIKSLIAFLNTYDMDGVDLDWEYPEAPDRSGRPEDFENFPKFMDNLHKALKQTAGRGGLSITLPASYWYLQHFDLVKLKKSVDFFNIMSYDLHGTWDKGNQWTGEYLNPHTNITEIDAALDLLWRNEVDQSMVVLGLAFYARAYTLKDPNCIEPQCQFASGAKKGPCSNEAGILLNSEIDNIVKEKGLEPKSWEKETVKMLHWDDQWLTYDDADTLKMKAKFARKLCLGGVMVWAISHDTKDAKYTKALAAAANRKILLLPSTQGPEEEVKIPHPQCKWTNCLDGGCPSDWQLMKRSDEHARDGEWMFDNSGCDGAGIHRLCCPSSEKLPTCGWYTLPKRGGKCNSACPTGMQEVGSNSNYCDSSYQAACCTTSDSDGKQLRTMELYEACEWAEAPMCDNGMCTFAGSAWPTELVVSSTGSGGAICNMRAANPYKGIWEVQERKYCCDTKKDNRKWSNCKWEKSVGIAAAGARCYSSCPGGKTRVAMDAWGDGCLNSGARAYCCDADSYDTEKRWSDEIQKYRDAMEAWVKSPTCPRGTGSLARRYLQDRGLISREDMSHLLTRQQTPIGGDGMTNAERVLALLILILSAIYQTPTDMTKAYGSAWDDFIKEKHSGMQTVPLKSFLGDKSRYPAFDLEGPEITAERFSCQLDVTDALIRRSQVTVVLCDADMCGIDGLCFDSFDEDAPGSSDKRGMGFGSLMARGGGHDMSPVKPRGALEKRENMDIEFECVDSANPNGKKIKWTKRPWISAGQWPSTDAIYDNALTHMFEEHCSMTNLRVSQLPDGEYYATEHIIEMQTMSLFFAAAPSDSRCNVPCEFFINGFMSPIASGPSMPGGFMSPVPSERIMDALGSELNTQNFVLLRTNLNGMKARIWRYADPISSGSWLLMLADSNPREALQSIRDAITVFNYLNHSYVRPKLRGINRVLREEFQRASDAYNFGHPNARVNLRDCWDEWFKEHLEDMVSNTRAWVRDAISAMRRAWSPLNNPNDEDYQARALQVNQHLDRLEKLGITDGQISIDTTNLW</sequence>
<dbReference type="Gene3D" id="3.20.20.80">
    <property type="entry name" value="Glycosidases"/>
    <property type="match status" value="1"/>
</dbReference>
<dbReference type="InterPro" id="IPR001223">
    <property type="entry name" value="Glyco_hydro18_cat"/>
</dbReference>
<dbReference type="InterPro" id="IPR001002">
    <property type="entry name" value="Chitin-bd_1"/>
</dbReference>
<evidence type="ECO:0000256" key="8">
    <source>
        <dbReference type="ARBA" id="ARBA00023024"/>
    </source>
</evidence>
<evidence type="ECO:0000256" key="10">
    <source>
        <dbReference type="ARBA" id="ARBA00023295"/>
    </source>
</evidence>
<dbReference type="EMBL" id="MPGH01000185">
    <property type="protein sequence ID" value="OLN85019.1"/>
    <property type="molecule type" value="Genomic_DNA"/>
</dbReference>
<dbReference type="InterPro" id="IPR018371">
    <property type="entry name" value="Chitin-binding_1_CS"/>
</dbReference>
<dbReference type="AlphaFoldDB" id="A0A1Q8RL21"/>
<keyword evidence="10 13" id="KW-0326">Glycosidase</keyword>
<dbReference type="InterPro" id="IPR029070">
    <property type="entry name" value="Chitinase_insertion_sf"/>
</dbReference>
<dbReference type="SUPFAM" id="SSF51445">
    <property type="entry name" value="(Trans)glycosidases"/>
    <property type="match status" value="1"/>
</dbReference>
<dbReference type="OrthoDB" id="73875at2759"/>
<keyword evidence="6 12" id="KW-0147">Chitin-binding</keyword>
<protein>
    <recommendedName>
        <fullName evidence="4">chitinase</fullName>
        <ecNumber evidence="4">3.2.1.14</ecNumber>
    </recommendedName>
</protein>
<comment type="catalytic activity">
    <reaction evidence="1">
        <text>Random endo-hydrolysis of N-acetyl-beta-D-glucosaminide (1-&gt;4)-beta-linkages in chitin and chitodextrins.</text>
        <dbReference type="EC" id="3.2.1.14"/>
    </reaction>
</comment>
<dbReference type="GO" id="GO:0000272">
    <property type="term" value="P:polysaccharide catabolic process"/>
    <property type="evidence" value="ECO:0007669"/>
    <property type="project" value="UniProtKB-KW"/>
</dbReference>
<evidence type="ECO:0000259" key="14">
    <source>
        <dbReference type="PROSITE" id="PS50941"/>
    </source>
</evidence>
<dbReference type="Pfam" id="PF00187">
    <property type="entry name" value="Chitin_bind_1"/>
    <property type="match status" value="1"/>
</dbReference>
<gene>
    <name evidence="16" type="ORF">CCHL11_03912</name>
</gene>
<keyword evidence="17" id="KW-1185">Reference proteome</keyword>
<evidence type="ECO:0000256" key="5">
    <source>
        <dbReference type="ARBA" id="ARBA00022525"/>
    </source>
</evidence>
<feature type="disulfide bond" evidence="12">
    <location>
        <begin position="69"/>
        <end position="83"/>
    </location>
</feature>
<dbReference type="InterPro" id="IPR001579">
    <property type="entry name" value="Glyco_hydro_18_chit_AS"/>
</dbReference>
<dbReference type="SMART" id="SM00636">
    <property type="entry name" value="Glyco_18"/>
    <property type="match status" value="1"/>
</dbReference>
<reference evidence="16 17" key="1">
    <citation type="submission" date="2016-11" db="EMBL/GenBank/DDBJ databases">
        <title>Draft Genome Assembly of Colletotrichum chlorophyti a pathogen of herbaceous plants.</title>
        <authorList>
            <person name="Gan P."/>
            <person name="Narusaka M."/>
            <person name="Tsushima A."/>
            <person name="Narusaka Y."/>
            <person name="Takano Y."/>
            <person name="Shirasu K."/>
        </authorList>
    </citation>
    <scope>NUCLEOTIDE SEQUENCE [LARGE SCALE GENOMIC DNA]</scope>
    <source>
        <strain evidence="16 17">NTL11</strain>
    </source>
</reference>
<keyword evidence="11" id="KW-0624">Polysaccharide degradation</keyword>
<dbReference type="SUPFAM" id="SSF54556">
    <property type="entry name" value="Chitinase insertion domain"/>
    <property type="match status" value="1"/>
</dbReference>
<dbReference type="EC" id="3.2.1.14" evidence="4"/>
<dbReference type="GO" id="GO:0005576">
    <property type="term" value="C:extracellular region"/>
    <property type="evidence" value="ECO:0007669"/>
    <property type="project" value="UniProtKB-SubCell"/>
</dbReference>
<feature type="disulfide bond" evidence="12">
    <location>
        <begin position="64"/>
        <end position="76"/>
    </location>
</feature>
<dbReference type="Pfam" id="PF00704">
    <property type="entry name" value="Glyco_hydro_18"/>
    <property type="match status" value="1"/>
</dbReference>
<comment type="similarity">
    <text evidence="3">Belongs to the glycosyl hydrolase 18 family. Chitinase class V subfamily.</text>
</comment>
<dbReference type="InterPro" id="IPR017853">
    <property type="entry name" value="GH"/>
</dbReference>
<keyword evidence="7 13" id="KW-0378">Hydrolase</keyword>
<dbReference type="SMART" id="SM00270">
    <property type="entry name" value="ChtBD1"/>
    <property type="match status" value="2"/>
</dbReference>
<dbReference type="GO" id="GO:0006032">
    <property type="term" value="P:chitin catabolic process"/>
    <property type="evidence" value="ECO:0007669"/>
    <property type="project" value="UniProtKB-KW"/>
</dbReference>
<dbReference type="PROSITE" id="PS50941">
    <property type="entry name" value="CHIT_BIND_I_2"/>
    <property type="match status" value="1"/>
</dbReference>
<keyword evidence="5" id="KW-0964">Secreted</keyword>
<comment type="caution">
    <text evidence="16">The sequence shown here is derived from an EMBL/GenBank/DDBJ whole genome shotgun (WGS) entry which is preliminary data.</text>
</comment>
<dbReference type="InterPro" id="IPR011583">
    <property type="entry name" value="Chitinase_II/V-like_cat"/>
</dbReference>
<dbReference type="PROSITE" id="PS01095">
    <property type="entry name" value="GH18_1"/>
    <property type="match status" value="1"/>
</dbReference>
<evidence type="ECO:0000259" key="15">
    <source>
        <dbReference type="PROSITE" id="PS51910"/>
    </source>
</evidence>
<evidence type="ECO:0000256" key="4">
    <source>
        <dbReference type="ARBA" id="ARBA00012729"/>
    </source>
</evidence>
<proteinExistence type="inferred from homology"/>
<dbReference type="PROSITE" id="PS51910">
    <property type="entry name" value="GH18_2"/>
    <property type="match status" value="1"/>
</dbReference>
<keyword evidence="12" id="KW-1015">Disulfide bond</keyword>
<dbReference type="SUPFAM" id="SSF57016">
    <property type="entry name" value="Plant lectins/antimicrobial peptides"/>
    <property type="match status" value="1"/>
</dbReference>
<dbReference type="CDD" id="cd00035">
    <property type="entry name" value="ChtBD1"/>
    <property type="match status" value="1"/>
</dbReference>
<evidence type="ECO:0000256" key="11">
    <source>
        <dbReference type="ARBA" id="ARBA00023326"/>
    </source>
</evidence>
<dbReference type="GO" id="GO:0008843">
    <property type="term" value="F:endochitinase activity"/>
    <property type="evidence" value="ECO:0007669"/>
    <property type="project" value="UniProtKB-EC"/>
</dbReference>
<name>A0A1Q8RL21_9PEZI</name>
<evidence type="ECO:0000313" key="16">
    <source>
        <dbReference type="EMBL" id="OLN85019.1"/>
    </source>
</evidence>
<organism evidence="16 17">
    <name type="scientific">Colletotrichum chlorophyti</name>
    <dbReference type="NCBI Taxonomy" id="708187"/>
    <lineage>
        <taxon>Eukaryota</taxon>
        <taxon>Fungi</taxon>
        <taxon>Dikarya</taxon>
        <taxon>Ascomycota</taxon>
        <taxon>Pezizomycotina</taxon>
        <taxon>Sordariomycetes</taxon>
        <taxon>Hypocreomycetidae</taxon>
        <taxon>Glomerellales</taxon>
        <taxon>Glomerellaceae</taxon>
        <taxon>Colletotrichum</taxon>
    </lineage>
</organism>
<comment type="subcellular location">
    <subcellularLocation>
        <location evidence="2">Secreted</location>
    </subcellularLocation>
</comment>
<evidence type="ECO:0000256" key="9">
    <source>
        <dbReference type="ARBA" id="ARBA00023277"/>
    </source>
</evidence>
<evidence type="ECO:0000256" key="6">
    <source>
        <dbReference type="ARBA" id="ARBA00022669"/>
    </source>
</evidence>
<evidence type="ECO:0000256" key="13">
    <source>
        <dbReference type="RuleBase" id="RU000489"/>
    </source>
</evidence>
<evidence type="ECO:0000313" key="17">
    <source>
        <dbReference type="Proteomes" id="UP000186583"/>
    </source>
</evidence>
<dbReference type="InterPro" id="IPR036861">
    <property type="entry name" value="Endochitinase-like_sf"/>
</dbReference>
<dbReference type="GO" id="GO:0008061">
    <property type="term" value="F:chitin binding"/>
    <property type="evidence" value="ECO:0007669"/>
    <property type="project" value="UniProtKB-UniRule"/>
</dbReference>
<dbReference type="PANTHER" id="PTHR11177:SF333">
    <property type="entry name" value="CHITINASE"/>
    <property type="match status" value="1"/>
</dbReference>
<feature type="domain" description="GH18" evidence="15">
    <location>
        <begin position="100"/>
        <end position="458"/>
    </location>
</feature>
<evidence type="ECO:0000256" key="7">
    <source>
        <dbReference type="ARBA" id="ARBA00022801"/>
    </source>
</evidence>
<evidence type="ECO:0000256" key="1">
    <source>
        <dbReference type="ARBA" id="ARBA00000822"/>
    </source>
</evidence>
<accession>A0A1Q8RL21</accession>
<dbReference type="PROSITE" id="PS00026">
    <property type="entry name" value="CHIT_BIND_I_1"/>
    <property type="match status" value="1"/>
</dbReference>
<feature type="domain" description="Chitin-binding type-1" evidence="14">
    <location>
        <begin position="47"/>
        <end position="95"/>
    </location>
</feature>
<dbReference type="PANTHER" id="PTHR11177">
    <property type="entry name" value="CHITINASE"/>
    <property type="match status" value="1"/>
</dbReference>
<dbReference type="InterPro" id="IPR050314">
    <property type="entry name" value="Glycosyl_Hydrlase_18"/>
</dbReference>
<evidence type="ECO:0000256" key="12">
    <source>
        <dbReference type="PROSITE-ProRule" id="PRU00261"/>
    </source>
</evidence>
<evidence type="ECO:0000256" key="3">
    <source>
        <dbReference type="ARBA" id="ARBA00008682"/>
    </source>
</evidence>
<evidence type="ECO:0000256" key="2">
    <source>
        <dbReference type="ARBA" id="ARBA00004613"/>
    </source>
</evidence>
<comment type="caution">
    <text evidence="12">Lacks conserved residue(s) required for the propagation of feature annotation.</text>
</comment>
<dbReference type="STRING" id="708187.A0A1Q8RL21"/>
<dbReference type="Gene3D" id="3.30.60.10">
    <property type="entry name" value="Endochitinase-like"/>
    <property type="match status" value="1"/>
</dbReference>
<keyword evidence="9" id="KW-0119">Carbohydrate metabolism</keyword>